<dbReference type="InterPro" id="IPR018253">
    <property type="entry name" value="DnaJ_domain_CS"/>
</dbReference>
<comment type="caution">
    <text evidence="4">The sequence shown here is derived from an EMBL/GenBank/DDBJ whole genome shotgun (WGS) entry which is preliminary data.</text>
</comment>
<dbReference type="PROSITE" id="PS50076">
    <property type="entry name" value="DNAJ_2"/>
    <property type="match status" value="1"/>
</dbReference>
<protein>
    <recommendedName>
        <fullName evidence="3">J domain-containing protein</fullName>
    </recommendedName>
</protein>
<dbReference type="Gene3D" id="1.10.287.110">
    <property type="entry name" value="DnaJ domain"/>
    <property type="match status" value="1"/>
</dbReference>
<evidence type="ECO:0000313" key="5">
    <source>
        <dbReference type="Proteomes" id="UP000816034"/>
    </source>
</evidence>
<dbReference type="EMBL" id="PYSW02000016">
    <property type="protein sequence ID" value="KAG2386297.1"/>
    <property type="molecule type" value="Genomic_DNA"/>
</dbReference>
<feature type="region of interest" description="Disordered" evidence="2">
    <location>
        <begin position="77"/>
        <end position="108"/>
    </location>
</feature>
<dbReference type="GeneID" id="68095198"/>
<dbReference type="Proteomes" id="UP000816034">
    <property type="component" value="Unassembled WGS sequence"/>
</dbReference>
<dbReference type="PROSITE" id="PS00636">
    <property type="entry name" value="DNAJ_1"/>
    <property type="match status" value="1"/>
</dbReference>
<evidence type="ECO:0000256" key="1">
    <source>
        <dbReference type="ARBA" id="ARBA00023186"/>
    </source>
</evidence>
<dbReference type="InterPro" id="IPR051938">
    <property type="entry name" value="Apopto_cytoskel_mod"/>
</dbReference>
<evidence type="ECO:0000256" key="2">
    <source>
        <dbReference type="SAM" id="MobiDB-lite"/>
    </source>
</evidence>
<evidence type="ECO:0000259" key="3">
    <source>
        <dbReference type="PROSITE" id="PS50076"/>
    </source>
</evidence>
<dbReference type="PANTHER" id="PTHR44145">
    <property type="entry name" value="DNAJ HOMOLOG SUBFAMILY A MEMBER 3, MITOCHONDRIAL"/>
    <property type="match status" value="1"/>
</dbReference>
<dbReference type="CDD" id="cd06257">
    <property type="entry name" value="DnaJ"/>
    <property type="match status" value="1"/>
</dbReference>
<dbReference type="PRINTS" id="PR00625">
    <property type="entry name" value="JDOMAIN"/>
</dbReference>
<dbReference type="PANTHER" id="PTHR44145:SF3">
    <property type="entry name" value="DNAJ HOMOLOG SUBFAMILY A MEMBER 3, MITOCHONDRIAL"/>
    <property type="match status" value="1"/>
</dbReference>
<dbReference type="InterPro" id="IPR036869">
    <property type="entry name" value="J_dom_sf"/>
</dbReference>
<dbReference type="Pfam" id="PF00226">
    <property type="entry name" value="DnaJ"/>
    <property type="match status" value="1"/>
</dbReference>
<reference evidence="4 5" key="1">
    <citation type="journal article" date="2018" name="BMC Genomics">
        <title>The genome of Naegleria lovaniensis, the basis for a comparative approach to unravel pathogenicity factors of the human pathogenic amoeba N. fowleri.</title>
        <authorList>
            <person name="Liechti N."/>
            <person name="Schurch N."/>
            <person name="Bruggmann R."/>
            <person name="Wittwer M."/>
        </authorList>
    </citation>
    <scope>NUCLEOTIDE SEQUENCE [LARGE SCALE GENOMIC DNA]</scope>
    <source>
        <strain evidence="4 5">ATCC 30569</strain>
    </source>
</reference>
<sequence>MSARKLKDYYAILKVARNATQADIKKAYVQLAKIYHPDLLESSDPKKAFKEATFKEITEAYSILNNPRRRSEYNMEIYENDKTASNNRDDDATRPLLIPSRRKKRNKH</sequence>
<evidence type="ECO:0000313" key="4">
    <source>
        <dbReference type="EMBL" id="KAG2386297.1"/>
    </source>
</evidence>
<accession>A0AA88GSM7</accession>
<proteinExistence type="predicted"/>
<feature type="domain" description="J" evidence="3">
    <location>
        <begin position="8"/>
        <end position="77"/>
    </location>
</feature>
<dbReference type="SMART" id="SM00271">
    <property type="entry name" value="DnaJ"/>
    <property type="match status" value="1"/>
</dbReference>
<gene>
    <name evidence="4" type="ORF">C9374_002743</name>
</gene>
<dbReference type="RefSeq" id="XP_044550289.1">
    <property type="nucleotide sequence ID" value="XM_044692194.1"/>
</dbReference>
<dbReference type="InterPro" id="IPR001623">
    <property type="entry name" value="DnaJ_domain"/>
</dbReference>
<keyword evidence="5" id="KW-1185">Reference proteome</keyword>
<organism evidence="4 5">
    <name type="scientific">Naegleria lovaniensis</name>
    <name type="common">Amoeba</name>
    <dbReference type="NCBI Taxonomy" id="51637"/>
    <lineage>
        <taxon>Eukaryota</taxon>
        <taxon>Discoba</taxon>
        <taxon>Heterolobosea</taxon>
        <taxon>Tetramitia</taxon>
        <taxon>Eutetramitia</taxon>
        <taxon>Vahlkampfiidae</taxon>
        <taxon>Naegleria</taxon>
    </lineage>
</organism>
<feature type="compositionally biased region" description="Basic and acidic residues" evidence="2">
    <location>
        <begin position="77"/>
        <end position="93"/>
    </location>
</feature>
<name>A0AA88GSM7_NAELO</name>
<dbReference type="SUPFAM" id="SSF46565">
    <property type="entry name" value="Chaperone J-domain"/>
    <property type="match status" value="1"/>
</dbReference>
<keyword evidence="1" id="KW-0143">Chaperone</keyword>
<dbReference type="AlphaFoldDB" id="A0AA88GSM7"/>